<evidence type="ECO:0000313" key="4">
    <source>
        <dbReference type="EMBL" id="ARN84597.1"/>
    </source>
</evidence>
<evidence type="ECO:0000259" key="3">
    <source>
        <dbReference type="Pfam" id="PF03968"/>
    </source>
</evidence>
<dbReference type="InterPro" id="IPR052037">
    <property type="entry name" value="LPS_export_LptA"/>
</dbReference>
<dbReference type="InterPro" id="IPR005653">
    <property type="entry name" value="OstA-like_N"/>
</dbReference>
<dbReference type="Pfam" id="PF03968">
    <property type="entry name" value="LptD_N"/>
    <property type="match status" value="1"/>
</dbReference>
<keyword evidence="5" id="KW-1185">Reference proteome</keyword>
<dbReference type="KEGG" id="naf:GQ61_03895"/>
<dbReference type="GO" id="GO:0017089">
    <property type="term" value="F:glycolipid transfer activity"/>
    <property type="evidence" value="ECO:0007669"/>
    <property type="project" value="TreeGrafter"/>
</dbReference>
<name>A0A1W6N3Y4_9PROT</name>
<dbReference type="EMBL" id="CP008743">
    <property type="protein sequence ID" value="ARN84597.1"/>
    <property type="molecule type" value="Genomic_DNA"/>
</dbReference>
<dbReference type="OrthoDB" id="8450043at2"/>
<dbReference type="RefSeq" id="WP_085784041.1">
    <property type="nucleotide sequence ID" value="NZ_CP008743.1"/>
</dbReference>
<dbReference type="Proteomes" id="UP000237351">
    <property type="component" value="Chromosome"/>
</dbReference>
<organism evidence="4 5">
    <name type="scientific">Candidatus Nucleicultrix amoebiphila FS5</name>
    <dbReference type="NCBI Taxonomy" id="1414854"/>
    <lineage>
        <taxon>Bacteria</taxon>
        <taxon>Pseudomonadati</taxon>
        <taxon>Pseudomonadota</taxon>
        <taxon>Alphaproteobacteria</taxon>
        <taxon>Holosporales</taxon>
        <taxon>Candidatus Nucleicultricaceae</taxon>
        <taxon>Candidatus Nucleicultrix</taxon>
    </lineage>
</organism>
<evidence type="ECO:0000256" key="1">
    <source>
        <dbReference type="ARBA" id="ARBA00022729"/>
    </source>
</evidence>
<dbReference type="GO" id="GO:0015920">
    <property type="term" value="P:lipopolysaccharide transport"/>
    <property type="evidence" value="ECO:0007669"/>
    <property type="project" value="TreeGrafter"/>
</dbReference>
<dbReference type="Gene3D" id="2.60.450.10">
    <property type="entry name" value="Lipopolysaccharide (LPS) transport protein A like domain"/>
    <property type="match status" value="1"/>
</dbReference>
<dbReference type="STRING" id="1414854.GQ61_03895"/>
<keyword evidence="1 2" id="KW-0732">Signal</keyword>
<gene>
    <name evidence="4" type="ORF">GQ61_03895</name>
</gene>
<feature type="signal peptide" evidence="2">
    <location>
        <begin position="1"/>
        <end position="18"/>
    </location>
</feature>
<reference evidence="4 5" key="1">
    <citation type="submission" date="2014-06" db="EMBL/GenBank/DDBJ databases">
        <title>The genome of the endonuclear symbiont Nucleicultrix amoebiphila.</title>
        <authorList>
            <person name="Schulz F."/>
            <person name="Horn M."/>
        </authorList>
    </citation>
    <scope>NUCLEOTIDE SEQUENCE [LARGE SCALE GENOMIC DNA]</scope>
    <source>
        <strain evidence="4 5">FS5</strain>
    </source>
</reference>
<dbReference type="GO" id="GO:0009279">
    <property type="term" value="C:cell outer membrane"/>
    <property type="evidence" value="ECO:0007669"/>
    <property type="project" value="TreeGrafter"/>
</dbReference>
<feature type="chain" id="PRO_5012664559" description="Organic solvent tolerance-like N-terminal domain-containing protein" evidence="2">
    <location>
        <begin position="19"/>
        <end position="268"/>
    </location>
</feature>
<dbReference type="PANTHER" id="PTHR36504">
    <property type="entry name" value="LIPOPOLYSACCHARIDE EXPORT SYSTEM PROTEIN LPTA"/>
    <property type="match status" value="1"/>
</dbReference>
<accession>A0A1W6N3Y4</accession>
<dbReference type="AlphaFoldDB" id="A0A1W6N3Y4"/>
<feature type="domain" description="Organic solvent tolerance-like N-terminal" evidence="3">
    <location>
        <begin position="32"/>
        <end position="142"/>
    </location>
</feature>
<proteinExistence type="predicted"/>
<evidence type="ECO:0000256" key="2">
    <source>
        <dbReference type="SAM" id="SignalP"/>
    </source>
</evidence>
<evidence type="ECO:0000313" key="5">
    <source>
        <dbReference type="Proteomes" id="UP000237351"/>
    </source>
</evidence>
<sequence length="268" mass="29877">MNKVSAFILLFLYSPLMAFTFDNQNNDLPIEIDAKKGIVCEQNENRCIAEGSVVVRQGERTLYADRLIAYLGPKEAQQKLSRIVAQGHVYYEAPALYQKAIAGSADYNLKDNTLTLSGGPLKVWLKDVDVTAQKVIRYDEKQKIILAEGDVVARQNDKSLLAPILKVHLKENKQGKTEIDKLEAEGVVKIITSKEIVQAKSGTYKQTPDEATLSGNVAIDRLDGRLEGDYVEIDVERGINRMTSKIKRAQALVRPSKETYSSMKKTTS</sequence>
<dbReference type="GO" id="GO:0030288">
    <property type="term" value="C:outer membrane-bounded periplasmic space"/>
    <property type="evidence" value="ECO:0007669"/>
    <property type="project" value="TreeGrafter"/>
</dbReference>
<protein>
    <recommendedName>
        <fullName evidence="3">Organic solvent tolerance-like N-terminal domain-containing protein</fullName>
    </recommendedName>
</protein>
<dbReference type="PANTHER" id="PTHR36504:SF1">
    <property type="entry name" value="LIPOPOLYSACCHARIDE EXPORT SYSTEM PROTEIN LPTA"/>
    <property type="match status" value="1"/>
</dbReference>